<accession>A0A2S7IWB0</accession>
<organism evidence="2 3">
    <name type="scientific">Brucella oryzae</name>
    <dbReference type="NCBI Taxonomy" id="335286"/>
    <lineage>
        <taxon>Bacteria</taxon>
        <taxon>Pseudomonadati</taxon>
        <taxon>Pseudomonadota</taxon>
        <taxon>Alphaproteobacteria</taxon>
        <taxon>Hyphomicrobiales</taxon>
        <taxon>Brucellaceae</taxon>
        <taxon>Brucella/Ochrobactrum group</taxon>
        <taxon>Brucella</taxon>
    </lineage>
</organism>
<name>A0A2S7IWB0_9HYPH</name>
<evidence type="ECO:0000256" key="1">
    <source>
        <dbReference type="SAM" id="SignalP"/>
    </source>
</evidence>
<keyword evidence="1" id="KW-0732">Signal</keyword>
<reference evidence="2 3" key="1">
    <citation type="submission" date="2018-02" db="EMBL/GenBank/DDBJ databases">
        <title>Draft genome sequence of Ochrobactrum oryzae found in Brazil.</title>
        <authorList>
            <person name="Cerdeira L."/>
            <person name="Andrade F."/>
            <person name="Zacariotto T."/>
            <person name="Barbosa B."/>
            <person name="Santos S."/>
            <person name="Cassetari V."/>
            <person name="Lincopan N."/>
        </authorList>
    </citation>
    <scope>NUCLEOTIDE SEQUENCE [LARGE SCALE GENOMIC DNA]</scope>
    <source>
        <strain evidence="2 3">OA447</strain>
    </source>
</reference>
<keyword evidence="3" id="KW-1185">Reference proteome</keyword>
<sequence length="283" mass="27648">MNKFFASASVAAIILGFGSAAQAQTLSNTIGQPVIDQMSQFENGNWINRAINTAAIDGSVNIIGIPNIEESSSISGAIDVGLGAGIDLEGSGIDITNPLAGAIELGVDVNAHLKANVSIEETSKVGGAIVKSTDVIKTVAAGAVNTGHIATAVSAASDSSSTTANISLSDLKYVNGEVSQASASTSNTAAEALAAEGTFASLGNLSVGISQTVASSSSGPAMGVYAVNEAFNNADINGSVNILSNGTDLAGISTVAAGAVNTGTISLGFDGAALNSAINGGGN</sequence>
<comment type="caution">
    <text evidence="2">The sequence shown here is derived from an EMBL/GenBank/DDBJ whole genome shotgun (WGS) entry which is preliminary data.</text>
</comment>
<dbReference type="AlphaFoldDB" id="A0A2S7IWB0"/>
<evidence type="ECO:0000313" key="2">
    <source>
        <dbReference type="EMBL" id="PQA72291.1"/>
    </source>
</evidence>
<feature type="signal peptide" evidence="1">
    <location>
        <begin position="1"/>
        <end position="23"/>
    </location>
</feature>
<gene>
    <name evidence="2" type="ORF">C3731_17370</name>
</gene>
<proteinExistence type="predicted"/>
<feature type="chain" id="PRO_5015468239" description="Cell surface protein" evidence="1">
    <location>
        <begin position="24"/>
        <end position="283"/>
    </location>
</feature>
<protein>
    <recommendedName>
        <fullName evidence="4">Cell surface protein</fullName>
    </recommendedName>
</protein>
<evidence type="ECO:0000313" key="3">
    <source>
        <dbReference type="Proteomes" id="UP000238493"/>
    </source>
</evidence>
<evidence type="ECO:0008006" key="4">
    <source>
        <dbReference type="Google" id="ProtNLM"/>
    </source>
</evidence>
<dbReference type="EMBL" id="PTRC01000032">
    <property type="protein sequence ID" value="PQA72291.1"/>
    <property type="molecule type" value="Genomic_DNA"/>
</dbReference>
<dbReference type="OrthoDB" id="7906477at2"/>
<dbReference type="RefSeq" id="WP_104756878.1">
    <property type="nucleotide sequence ID" value="NZ_JBHEEO010000038.1"/>
</dbReference>
<dbReference type="Proteomes" id="UP000238493">
    <property type="component" value="Unassembled WGS sequence"/>
</dbReference>